<evidence type="ECO:0000313" key="2">
    <source>
        <dbReference type="Proteomes" id="UP000663828"/>
    </source>
</evidence>
<evidence type="ECO:0000313" key="1">
    <source>
        <dbReference type="EMBL" id="CAF1499800.1"/>
    </source>
</evidence>
<organism evidence="1 2">
    <name type="scientific">Adineta ricciae</name>
    <name type="common">Rotifer</name>
    <dbReference type="NCBI Taxonomy" id="249248"/>
    <lineage>
        <taxon>Eukaryota</taxon>
        <taxon>Metazoa</taxon>
        <taxon>Spiralia</taxon>
        <taxon>Gnathifera</taxon>
        <taxon>Rotifera</taxon>
        <taxon>Eurotatoria</taxon>
        <taxon>Bdelloidea</taxon>
        <taxon>Adinetida</taxon>
        <taxon>Adinetidae</taxon>
        <taxon>Adineta</taxon>
    </lineage>
</organism>
<dbReference type="AlphaFoldDB" id="A0A815SXQ1"/>
<dbReference type="EMBL" id="CAJNOR010004405">
    <property type="protein sequence ID" value="CAF1499800.1"/>
    <property type="molecule type" value="Genomic_DNA"/>
</dbReference>
<accession>A0A815SXQ1</accession>
<keyword evidence="2" id="KW-1185">Reference proteome</keyword>
<gene>
    <name evidence="1" type="ORF">XAT740_LOCUS39590</name>
</gene>
<protein>
    <submittedName>
        <fullName evidence="1">Uncharacterized protein</fullName>
    </submittedName>
</protein>
<sequence length="84" mass="9714">MSSGITTKQEYPKYVHIKCEHSMSQPNLPLTKRRAPALLDSGTVFADSSKFRQVPDRFQLEVCRKRPGNDWNLRLNFRPEPTVP</sequence>
<proteinExistence type="predicted"/>
<comment type="caution">
    <text evidence="1">The sequence shown here is derived from an EMBL/GenBank/DDBJ whole genome shotgun (WGS) entry which is preliminary data.</text>
</comment>
<reference evidence="1" key="1">
    <citation type="submission" date="2021-02" db="EMBL/GenBank/DDBJ databases">
        <authorList>
            <person name="Nowell W R."/>
        </authorList>
    </citation>
    <scope>NUCLEOTIDE SEQUENCE</scope>
</reference>
<name>A0A815SXQ1_ADIRI</name>
<dbReference type="Proteomes" id="UP000663828">
    <property type="component" value="Unassembled WGS sequence"/>
</dbReference>